<evidence type="ECO:0000313" key="1">
    <source>
        <dbReference type="EMBL" id="MBK1867000.1"/>
    </source>
</evidence>
<accession>A0ACC5R324</accession>
<proteinExistence type="predicted"/>
<evidence type="ECO:0000313" key="2">
    <source>
        <dbReference type="Proteomes" id="UP000616151"/>
    </source>
</evidence>
<dbReference type="Proteomes" id="UP000616151">
    <property type="component" value="Unassembled WGS sequence"/>
</dbReference>
<comment type="caution">
    <text evidence="1">The sequence shown here is derived from an EMBL/GenBank/DDBJ whole genome shotgun (WGS) entry which is preliminary data.</text>
</comment>
<gene>
    <name evidence="1" type="ORF">JHL16_11645</name>
</gene>
<keyword evidence="2" id="KW-1185">Reference proteome</keyword>
<protein>
    <submittedName>
        <fullName evidence="1">NUDIX domain-containing protein</fullName>
    </submittedName>
</protein>
<organism evidence="1 2">
    <name type="scientific">Taklimakanibacter albus</name>
    <dbReference type="NCBI Taxonomy" id="2800327"/>
    <lineage>
        <taxon>Bacteria</taxon>
        <taxon>Pseudomonadati</taxon>
        <taxon>Pseudomonadota</taxon>
        <taxon>Alphaproteobacteria</taxon>
        <taxon>Hyphomicrobiales</taxon>
        <taxon>Aestuariivirgaceae</taxon>
        <taxon>Taklimakanibacter</taxon>
    </lineage>
</organism>
<name>A0ACC5R324_9HYPH</name>
<sequence>MPFVPKIIIASAELVYSGWAKLTRYTLDIERLDGSMMRAVREIHDHGHGAAVLPFDETRRTVLLVRQFRLPPHLSGGNGMMIEACAGLLDGDAPEVCAAREAEEELGYRIHNLKSAGRVWGSPGAITESIWLFLADYAASDRIYKGGGKDGEDEDIEILEMSLADAMNLVARNEIADAKTIVLLQHLWIARQRQG</sequence>
<dbReference type="EMBL" id="JAENHL010000007">
    <property type="protein sequence ID" value="MBK1867000.1"/>
    <property type="molecule type" value="Genomic_DNA"/>
</dbReference>
<reference evidence="1" key="1">
    <citation type="submission" date="2021-01" db="EMBL/GenBank/DDBJ databases">
        <authorList>
            <person name="Sun Q."/>
        </authorList>
    </citation>
    <scope>NUCLEOTIDE SEQUENCE</scope>
    <source>
        <strain evidence="1">YIM B02566</strain>
    </source>
</reference>